<dbReference type="AlphaFoldDB" id="A0A3E5EVF0"/>
<proteinExistence type="inferred from homology"/>
<dbReference type="EMBL" id="QSVA01000012">
    <property type="protein sequence ID" value="RGN92454.1"/>
    <property type="molecule type" value="Genomic_DNA"/>
</dbReference>
<evidence type="ECO:0000313" key="7">
    <source>
        <dbReference type="Proteomes" id="UP000284514"/>
    </source>
</evidence>
<dbReference type="EMBL" id="QSIF01000005">
    <property type="protein sequence ID" value="RHC75287.1"/>
    <property type="molecule type" value="Genomic_DNA"/>
</dbReference>
<evidence type="ECO:0000313" key="4">
    <source>
        <dbReference type="EMBL" id="RGN92454.1"/>
    </source>
</evidence>
<dbReference type="PANTHER" id="PTHR23416">
    <property type="entry name" value="SIALIC ACID SYNTHASE-RELATED"/>
    <property type="match status" value="1"/>
</dbReference>
<accession>A0A3E5EVF0</accession>
<sequence>MIRKKVKKLFDFFLKRYGLYYVTELQRKYVRDGQRNSRWYKYAFAECGEHLQIYGNPLIHDPEKIYIGTHFSINNGAQICPRGKIYIGNHVTMSRGSQITAGMMDTSEWIEKRLIGTVSHIEKDVYIADGTWLCVNSIVLPGVSIIGKGVIVAAGAVVTKDITDDFVVVAGIPAQIVKRLQKQ</sequence>
<keyword evidence="2 4" id="KW-0808">Transferase</keyword>
<dbReference type="GO" id="GO:0005829">
    <property type="term" value="C:cytosol"/>
    <property type="evidence" value="ECO:0007669"/>
    <property type="project" value="TreeGrafter"/>
</dbReference>
<dbReference type="InterPro" id="IPR011004">
    <property type="entry name" value="Trimer_LpxA-like_sf"/>
</dbReference>
<evidence type="ECO:0000313" key="3">
    <source>
        <dbReference type="EMBL" id="MDC1853255.1"/>
    </source>
</evidence>
<dbReference type="Proteomes" id="UP000284514">
    <property type="component" value="Unassembled WGS sequence"/>
</dbReference>
<dbReference type="SUPFAM" id="SSF51161">
    <property type="entry name" value="Trimeric LpxA-like enzymes"/>
    <property type="match status" value="1"/>
</dbReference>
<dbReference type="Proteomes" id="UP001214113">
    <property type="component" value="Unassembled WGS sequence"/>
</dbReference>
<dbReference type="CDD" id="cd04647">
    <property type="entry name" value="LbH_MAT_like"/>
    <property type="match status" value="1"/>
</dbReference>
<keyword evidence="4" id="KW-0012">Acyltransferase</keyword>
<comment type="caution">
    <text evidence="4">The sequence shown here is derived from an EMBL/GenBank/DDBJ whole genome shotgun (WGS) entry which is preliminary data.</text>
</comment>
<reference evidence="6 7" key="1">
    <citation type="submission" date="2018-08" db="EMBL/GenBank/DDBJ databases">
        <title>A genome reference for cultivated species of the human gut microbiota.</title>
        <authorList>
            <person name="Zou Y."/>
            <person name="Xue W."/>
            <person name="Luo G."/>
        </authorList>
    </citation>
    <scope>NUCLEOTIDE SEQUENCE [LARGE SCALE GENOMIC DNA]</scope>
    <source>
        <strain evidence="5 7">AM34-25</strain>
        <strain evidence="4 6">OM03-4</strain>
    </source>
</reference>
<name>A0A3E5EVF0_BACUN</name>
<dbReference type="RefSeq" id="WP_098032232.1">
    <property type="nucleotide sequence ID" value="NZ_JAQNRS010000008.1"/>
</dbReference>
<evidence type="ECO:0000313" key="5">
    <source>
        <dbReference type="EMBL" id="RHC75287.1"/>
    </source>
</evidence>
<protein>
    <submittedName>
        <fullName evidence="4">Acyltransferase</fullName>
    </submittedName>
</protein>
<dbReference type="Proteomes" id="UP000260759">
    <property type="component" value="Unassembled WGS sequence"/>
</dbReference>
<reference evidence="3" key="2">
    <citation type="submission" date="2022-10" db="EMBL/GenBank/DDBJ databases">
        <title>Human gut microbiome strain richness.</title>
        <authorList>
            <person name="Chen-Liaw A."/>
        </authorList>
    </citation>
    <scope>NUCLEOTIDE SEQUENCE</scope>
    <source>
        <strain evidence="3">BSD2780061687st1_G10_BSD2780061687b_171204</strain>
    </source>
</reference>
<evidence type="ECO:0000313" key="6">
    <source>
        <dbReference type="Proteomes" id="UP000260759"/>
    </source>
</evidence>
<dbReference type="GO" id="GO:0008374">
    <property type="term" value="F:O-acyltransferase activity"/>
    <property type="evidence" value="ECO:0007669"/>
    <property type="project" value="TreeGrafter"/>
</dbReference>
<organism evidence="4 6">
    <name type="scientific">Bacteroides uniformis</name>
    <dbReference type="NCBI Taxonomy" id="820"/>
    <lineage>
        <taxon>Bacteria</taxon>
        <taxon>Pseudomonadati</taxon>
        <taxon>Bacteroidota</taxon>
        <taxon>Bacteroidia</taxon>
        <taxon>Bacteroidales</taxon>
        <taxon>Bacteroidaceae</taxon>
        <taxon>Bacteroides</taxon>
    </lineage>
</organism>
<dbReference type="InterPro" id="IPR051159">
    <property type="entry name" value="Hexapeptide_acetyltransf"/>
</dbReference>
<gene>
    <name evidence="5" type="ORF">DW831_05110</name>
    <name evidence="4" type="ORF">DXB37_14320</name>
    <name evidence="3" type="ORF">POZ22_00410</name>
</gene>
<dbReference type="Gene3D" id="2.160.10.10">
    <property type="entry name" value="Hexapeptide repeat proteins"/>
    <property type="match status" value="1"/>
</dbReference>
<evidence type="ECO:0000256" key="2">
    <source>
        <dbReference type="ARBA" id="ARBA00022679"/>
    </source>
</evidence>
<comment type="similarity">
    <text evidence="1">Belongs to the transferase hexapeptide repeat family.</text>
</comment>
<evidence type="ECO:0000256" key="1">
    <source>
        <dbReference type="ARBA" id="ARBA00007274"/>
    </source>
</evidence>
<dbReference type="EMBL" id="JAQNSB010000001">
    <property type="protein sequence ID" value="MDC1853255.1"/>
    <property type="molecule type" value="Genomic_DNA"/>
</dbReference>
<dbReference type="PANTHER" id="PTHR23416:SF23">
    <property type="entry name" value="ACETYLTRANSFERASE C18B11.09C-RELATED"/>
    <property type="match status" value="1"/>
</dbReference>